<dbReference type="PANTHER" id="PTHR34413">
    <property type="entry name" value="PROPHAGE TAIL FIBER ASSEMBLY PROTEIN HOMOLOG TFAE-RELATED-RELATED"/>
    <property type="match status" value="1"/>
</dbReference>
<name>A0AAJ4W9H7_9GAMM</name>
<dbReference type="Pfam" id="PF02413">
    <property type="entry name" value="Caudo_TAP"/>
    <property type="match status" value="1"/>
</dbReference>
<dbReference type="EMBL" id="FOLW01000002">
    <property type="protein sequence ID" value="SFC50162.1"/>
    <property type="molecule type" value="Genomic_DNA"/>
</dbReference>
<dbReference type="InterPro" id="IPR051220">
    <property type="entry name" value="TFA_Chaperone"/>
</dbReference>
<dbReference type="RefSeq" id="WP_083399639.1">
    <property type="nucleotide sequence ID" value="NZ_FOLW01000002.1"/>
</dbReference>
<protein>
    <submittedName>
        <fullName evidence="1">Virus tail fibre assembly protein, lambda gpK</fullName>
    </submittedName>
</protein>
<evidence type="ECO:0000313" key="1">
    <source>
        <dbReference type="EMBL" id="SFC50162.1"/>
    </source>
</evidence>
<dbReference type="PANTHER" id="PTHR34413:SF2">
    <property type="entry name" value="PROPHAGE TAIL FIBER ASSEMBLY PROTEIN HOMOLOG TFAE-RELATED"/>
    <property type="match status" value="1"/>
</dbReference>
<organism evidence="1 2">
    <name type="scientific">Pragia fontium DSM 5563 = ATCC 49100</name>
    <dbReference type="NCBI Taxonomy" id="1122977"/>
    <lineage>
        <taxon>Bacteria</taxon>
        <taxon>Pseudomonadati</taxon>
        <taxon>Pseudomonadota</taxon>
        <taxon>Gammaproteobacteria</taxon>
        <taxon>Enterobacterales</taxon>
        <taxon>Budviciaceae</taxon>
        <taxon>Pragia</taxon>
    </lineage>
</organism>
<dbReference type="InterPro" id="IPR003458">
    <property type="entry name" value="Phage_T4_Gp38_tail_assem"/>
</dbReference>
<proteinExistence type="predicted"/>
<dbReference type="Proteomes" id="UP000226420">
    <property type="component" value="Unassembled WGS sequence"/>
</dbReference>
<evidence type="ECO:0000313" key="2">
    <source>
        <dbReference type="Proteomes" id="UP000226420"/>
    </source>
</evidence>
<dbReference type="AlphaFoldDB" id="A0AAJ4W9H7"/>
<sequence>MNIYREYQPERPPVQGAMYLIDSNGLDWYDAQKQFKDDTLKLMIDENRIIRSYNADVSTLFPANCAVVEIPLENVPEDLENNGMWMVTAKNKIVKRVQSKEELIEIADIEKSQRLSVAKEAIEPLSDAVEFEIATDEERATLKAWKKYRIALTRIDTSTAPNITWPEVP</sequence>
<accession>A0AAJ4W9H7</accession>
<gene>
    <name evidence="1" type="ORF">SAMN02745723_102520</name>
</gene>
<reference evidence="1 2" key="1">
    <citation type="submission" date="2016-10" db="EMBL/GenBank/DDBJ databases">
        <authorList>
            <person name="Varghese N."/>
            <person name="Submissions S."/>
        </authorList>
    </citation>
    <scope>NUCLEOTIDE SEQUENCE [LARGE SCALE GENOMIC DNA]</scope>
    <source>
        <strain evidence="1 2">DSM 5563</strain>
    </source>
</reference>
<comment type="caution">
    <text evidence="1">The sequence shown here is derived from an EMBL/GenBank/DDBJ whole genome shotgun (WGS) entry which is preliminary data.</text>
</comment>